<evidence type="ECO:0000313" key="2">
    <source>
        <dbReference type="Proteomes" id="UP000759131"/>
    </source>
</evidence>
<organism evidence="1">
    <name type="scientific">Medioppia subpectinata</name>
    <dbReference type="NCBI Taxonomy" id="1979941"/>
    <lineage>
        <taxon>Eukaryota</taxon>
        <taxon>Metazoa</taxon>
        <taxon>Ecdysozoa</taxon>
        <taxon>Arthropoda</taxon>
        <taxon>Chelicerata</taxon>
        <taxon>Arachnida</taxon>
        <taxon>Acari</taxon>
        <taxon>Acariformes</taxon>
        <taxon>Sarcoptiformes</taxon>
        <taxon>Oribatida</taxon>
        <taxon>Brachypylina</taxon>
        <taxon>Oppioidea</taxon>
        <taxon>Oppiidae</taxon>
        <taxon>Medioppia</taxon>
    </lineage>
</organism>
<name>A0A7R9LJW5_9ACAR</name>
<sequence>MMNITRRQVDKQMLDIPSVEEITQQFPEVTESPKKDILMNAFIKRIDGIDIFGQFIANIVKKRCLREKTNRDNDNNDDNLSLNMKRLYELPLNRLIDLLPVVFNTLDESEQQSLVSHIFDRFIGLASSEEYRQLNAQNIDFLFTKVNQLSDEHNSEVNPIGKQVTDGLFKQLANAIKFMVKMFKKCSLKIGDIDTEEELIQLFVITFSLALDMRLITDIEWIMDLKELITLNELEMDYSLQSIQLILNQIDWKQLNREHIHAIIKLISQSMDLPNDLLHYKETICQILKTLDFQINICVPKASDFEALDAVSEE</sequence>
<keyword evidence="2" id="KW-1185">Reference proteome</keyword>
<dbReference type="EMBL" id="OC882982">
    <property type="protein sequence ID" value="CAD7643047.1"/>
    <property type="molecule type" value="Genomic_DNA"/>
</dbReference>
<dbReference type="EMBL" id="CAJPIZ010028407">
    <property type="protein sequence ID" value="CAG2119464.1"/>
    <property type="molecule type" value="Genomic_DNA"/>
</dbReference>
<reference evidence="1" key="1">
    <citation type="submission" date="2020-11" db="EMBL/GenBank/DDBJ databases">
        <authorList>
            <person name="Tran Van P."/>
        </authorList>
    </citation>
    <scope>NUCLEOTIDE SEQUENCE</scope>
</reference>
<dbReference type="Proteomes" id="UP000759131">
    <property type="component" value="Unassembled WGS sequence"/>
</dbReference>
<accession>A0A7R9LJW5</accession>
<gene>
    <name evidence="1" type="ORF">OSB1V03_LOCUS19412</name>
</gene>
<dbReference type="AlphaFoldDB" id="A0A7R9LJW5"/>
<proteinExistence type="predicted"/>
<evidence type="ECO:0000313" key="1">
    <source>
        <dbReference type="EMBL" id="CAD7643047.1"/>
    </source>
</evidence>
<protein>
    <submittedName>
        <fullName evidence="1">Uncharacterized protein</fullName>
    </submittedName>
</protein>
<dbReference type="OrthoDB" id="10672868at2759"/>